<comment type="caution">
    <text evidence="9">The sequence shown here is derived from an EMBL/GenBank/DDBJ whole genome shotgun (WGS) entry which is preliminary data.</text>
</comment>
<feature type="transmembrane region" description="Helical" evidence="7">
    <location>
        <begin position="198"/>
        <end position="221"/>
    </location>
</feature>
<dbReference type="GO" id="GO:0048473">
    <property type="term" value="P:D-methionine transmembrane transport"/>
    <property type="evidence" value="ECO:0007669"/>
    <property type="project" value="TreeGrafter"/>
</dbReference>
<keyword evidence="4 7" id="KW-0812">Transmembrane</keyword>
<keyword evidence="5 7" id="KW-1133">Transmembrane helix</keyword>
<dbReference type="Pfam" id="PF00528">
    <property type="entry name" value="BPD_transp_1"/>
    <property type="match status" value="1"/>
</dbReference>
<feature type="transmembrane region" description="Helical" evidence="7">
    <location>
        <begin position="23"/>
        <end position="48"/>
    </location>
</feature>
<dbReference type="Gene3D" id="1.10.3720.10">
    <property type="entry name" value="MetI-like"/>
    <property type="match status" value="1"/>
</dbReference>
<evidence type="ECO:0000256" key="3">
    <source>
        <dbReference type="ARBA" id="ARBA00022475"/>
    </source>
</evidence>
<dbReference type="PANTHER" id="PTHR30450:SF1">
    <property type="entry name" value="D-METHIONINE TRANSPORT SYSTEM PERMEASE PROTEIN METI-RELATED"/>
    <property type="match status" value="1"/>
</dbReference>
<evidence type="ECO:0000256" key="2">
    <source>
        <dbReference type="ARBA" id="ARBA00022448"/>
    </source>
</evidence>
<sequence length="226" mass="24268">MTGLLSTWFPNVVTRLPEFFDSFVQTLIMLGVTGFISFIAATFLGVILTITQKGGLTPNPVVFNVIDKIVNLFRSIPFIILAAALVPVTRALVGTAIGTKGAIFPLIVGITPFFTRQIQSALSGVDPGFIEAAVSMGMSTPEIIFRVYLREGIPAIIRVTTITMVSLIGLTAIVGIVGGGGLGDFAIRYGYQRYMLDATYATIIVLVLLIGLIEFVGRLLVEITEH</sequence>
<accession>A0A087DBC8</accession>
<evidence type="ECO:0000256" key="5">
    <source>
        <dbReference type="ARBA" id="ARBA00022989"/>
    </source>
</evidence>
<dbReference type="CDD" id="cd06261">
    <property type="entry name" value="TM_PBP2"/>
    <property type="match status" value="1"/>
</dbReference>
<evidence type="ECO:0000256" key="7">
    <source>
        <dbReference type="RuleBase" id="RU363032"/>
    </source>
</evidence>
<gene>
    <name evidence="9" type="ORF">BISA_0523</name>
</gene>
<dbReference type="InterPro" id="IPR000515">
    <property type="entry name" value="MetI-like"/>
</dbReference>
<dbReference type="PANTHER" id="PTHR30450">
    <property type="entry name" value="ABC TRANSPORTER PERMEASE"/>
    <property type="match status" value="1"/>
</dbReference>
<proteinExistence type="inferred from homology"/>
<keyword evidence="2 7" id="KW-0813">Transport</keyword>
<keyword evidence="6 7" id="KW-0472">Membrane</keyword>
<dbReference type="AlphaFoldDB" id="A0A087DBC8"/>
<dbReference type="InterPro" id="IPR035906">
    <property type="entry name" value="MetI-like_sf"/>
</dbReference>
<dbReference type="InterPro" id="IPR051322">
    <property type="entry name" value="AA_ABC_Transporter_Permease"/>
</dbReference>
<comment type="similarity">
    <text evidence="7">Belongs to the binding-protein-dependent transport system permease family.</text>
</comment>
<dbReference type="OrthoDB" id="9793490at2"/>
<dbReference type="STRING" id="1437607.BISA_0523"/>
<name>A0A087DBC8_9BIFI</name>
<dbReference type="Proteomes" id="UP000029066">
    <property type="component" value="Unassembled WGS sequence"/>
</dbReference>
<dbReference type="SUPFAM" id="SSF161098">
    <property type="entry name" value="MetI-like"/>
    <property type="match status" value="1"/>
</dbReference>
<protein>
    <submittedName>
        <fullName evidence="9">ABC transporter, permease protein</fullName>
    </submittedName>
</protein>
<dbReference type="RefSeq" id="WP_033890720.1">
    <property type="nucleotide sequence ID" value="NZ_JDUT01000001.1"/>
</dbReference>
<dbReference type="GO" id="GO:0005886">
    <property type="term" value="C:plasma membrane"/>
    <property type="evidence" value="ECO:0007669"/>
    <property type="project" value="UniProtKB-SubCell"/>
</dbReference>
<evidence type="ECO:0000313" key="10">
    <source>
        <dbReference type="Proteomes" id="UP000029066"/>
    </source>
</evidence>
<feature type="transmembrane region" description="Helical" evidence="7">
    <location>
        <begin position="69"/>
        <end position="86"/>
    </location>
</feature>
<evidence type="ECO:0000256" key="4">
    <source>
        <dbReference type="ARBA" id="ARBA00022692"/>
    </source>
</evidence>
<dbReference type="PROSITE" id="PS50928">
    <property type="entry name" value="ABC_TM1"/>
    <property type="match status" value="1"/>
</dbReference>
<keyword evidence="3" id="KW-1003">Cell membrane</keyword>
<evidence type="ECO:0000259" key="8">
    <source>
        <dbReference type="PROSITE" id="PS50928"/>
    </source>
</evidence>
<dbReference type="EMBL" id="JGZN01000007">
    <property type="protein sequence ID" value="KFI92828.1"/>
    <property type="molecule type" value="Genomic_DNA"/>
</dbReference>
<feature type="transmembrane region" description="Helical" evidence="7">
    <location>
        <begin position="92"/>
        <end position="114"/>
    </location>
</feature>
<evidence type="ECO:0000256" key="1">
    <source>
        <dbReference type="ARBA" id="ARBA00004651"/>
    </source>
</evidence>
<evidence type="ECO:0000256" key="6">
    <source>
        <dbReference type="ARBA" id="ARBA00023136"/>
    </source>
</evidence>
<organism evidence="9 10">
    <name type="scientific">Bifidobacterium saguini DSM 23967</name>
    <dbReference type="NCBI Taxonomy" id="1437607"/>
    <lineage>
        <taxon>Bacteria</taxon>
        <taxon>Bacillati</taxon>
        <taxon>Actinomycetota</taxon>
        <taxon>Actinomycetes</taxon>
        <taxon>Bifidobacteriales</taxon>
        <taxon>Bifidobacteriaceae</taxon>
        <taxon>Bifidobacterium</taxon>
    </lineage>
</organism>
<evidence type="ECO:0000313" key="9">
    <source>
        <dbReference type="EMBL" id="KFI92828.1"/>
    </source>
</evidence>
<comment type="subcellular location">
    <subcellularLocation>
        <location evidence="1 7">Cell membrane</location>
        <topology evidence="1 7">Multi-pass membrane protein</topology>
    </subcellularLocation>
</comment>
<reference evidence="9 10" key="1">
    <citation type="submission" date="2014-03" db="EMBL/GenBank/DDBJ databases">
        <title>Genomics of Bifidobacteria.</title>
        <authorList>
            <person name="Ventura M."/>
            <person name="Milani C."/>
            <person name="Lugli G.A."/>
        </authorList>
    </citation>
    <scope>NUCLEOTIDE SEQUENCE [LARGE SCALE GENOMIC DNA]</scope>
    <source>
        <strain evidence="9 10">DSM 23967</strain>
    </source>
</reference>
<feature type="domain" description="ABC transmembrane type-1" evidence="8">
    <location>
        <begin position="23"/>
        <end position="217"/>
    </location>
</feature>
<feature type="transmembrane region" description="Helical" evidence="7">
    <location>
        <begin position="155"/>
        <end position="178"/>
    </location>
</feature>